<sequence>MIRASSTRQPAASIVAIAPARSSTRSSAGIAATSFEPPGTQAVPRARRFSAAHAVTTCRHPVAVSRLAARADLPSMAIGTRPVAPQAAAIQRPNARADAPGASLAKTRSKVSGLGMPLSRRRKRRKNPSLVLPYSAIASRDSAPPMTAQVATVRMSVRSWSVLAVSRRGSGTSAKTAVIGSGGMGWGSWFPPGIAGNPYAVSSS</sequence>
<reference evidence="2 3" key="1">
    <citation type="submission" date="2019-02" db="EMBL/GenBank/DDBJ databases">
        <title>Deep-cultivation of Planctomycetes and their phenomic and genomic characterization uncovers novel biology.</title>
        <authorList>
            <person name="Wiegand S."/>
            <person name="Jogler M."/>
            <person name="Boedeker C."/>
            <person name="Pinto D."/>
            <person name="Vollmers J."/>
            <person name="Rivas-Marin E."/>
            <person name="Kohn T."/>
            <person name="Peeters S.H."/>
            <person name="Heuer A."/>
            <person name="Rast P."/>
            <person name="Oberbeckmann S."/>
            <person name="Bunk B."/>
            <person name="Jeske O."/>
            <person name="Meyerdierks A."/>
            <person name="Storesund J.E."/>
            <person name="Kallscheuer N."/>
            <person name="Luecker S."/>
            <person name="Lage O.M."/>
            <person name="Pohl T."/>
            <person name="Merkel B.J."/>
            <person name="Hornburger P."/>
            <person name="Mueller R.-W."/>
            <person name="Bruemmer F."/>
            <person name="Labrenz M."/>
            <person name="Spormann A.M."/>
            <person name="Op den Camp H."/>
            <person name="Overmann J."/>
            <person name="Amann R."/>
            <person name="Jetten M.S.M."/>
            <person name="Mascher T."/>
            <person name="Medema M.H."/>
            <person name="Devos D.P."/>
            <person name="Kaster A.-K."/>
            <person name="Ovreas L."/>
            <person name="Rohde M."/>
            <person name="Galperin M.Y."/>
            <person name="Jogler C."/>
        </authorList>
    </citation>
    <scope>NUCLEOTIDE SEQUENCE [LARGE SCALE GENOMIC DNA]</scope>
    <source>
        <strain evidence="2 3">ElP</strain>
    </source>
</reference>
<keyword evidence="3" id="KW-1185">Reference proteome</keyword>
<proteinExistence type="predicted"/>
<accession>A0A518H1I6</accession>
<dbReference type="AlphaFoldDB" id="A0A518H1I6"/>
<dbReference type="Proteomes" id="UP000317835">
    <property type="component" value="Chromosome"/>
</dbReference>
<protein>
    <submittedName>
        <fullName evidence="2">Uncharacterized protein</fullName>
    </submittedName>
</protein>
<dbReference type="KEGG" id="tpla:ElP_25960"/>
<name>A0A518H1I6_9BACT</name>
<organism evidence="2 3">
    <name type="scientific">Tautonia plasticadhaerens</name>
    <dbReference type="NCBI Taxonomy" id="2527974"/>
    <lineage>
        <taxon>Bacteria</taxon>
        <taxon>Pseudomonadati</taxon>
        <taxon>Planctomycetota</taxon>
        <taxon>Planctomycetia</taxon>
        <taxon>Isosphaerales</taxon>
        <taxon>Isosphaeraceae</taxon>
        <taxon>Tautonia</taxon>
    </lineage>
</organism>
<evidence type="ECO:0000313" key="3">
    <source>
        <dbReference type="Proteomes" id="UP000317835"/>
    </source>
</evidence>
<dbReference type="EMBL" id="CP036426">
    <property type="protein sequence ID" value="QDV34702.1"/>
    <property type="molecule type" value="Genomic_DNA"/>
</dbReference>
<evidence type="ECO:0000313" key="2">
    <source>
        <dbReference type="EMBL" id="QDV34702.1"/>
    </source>
</evidence>
<gene>
    <name evidence="2" type="ORF">ElP_25960</name>
</gene>
<feature type="region of interest" description="Disordered" evidence="1">
    <location>
        <begin position="92"/>
        <end position="126"/>
    </location>
</feature>
<evidence type="ECO:0000256" key="1">
    <source>
        <dbReference type="SAM" id="MobiDB-lite"/>
    </source>
</evidence>